<evidence type="ECO:0000313" key="2">
    <source>
        <dbReference type="Proteomes" id="UP000034215"/>
    </source>
</evidence>
<name>A0A0G0U0V8_9BACT</name>
<dbReference type="AlphaFoldDB" id="A0A0G0U0V8"/>
<evidence type="ECO:0000313" key="1">
    <source>
        <dbReference type="EMBL" id="KKR43797.1"/>
    </source>
</evidence>
<sequence>MVECFLAKEEVEGSNPFRRSQVCVVKGLIVPSKENAHKSLPPLKNLGKLDISSGIVAF</sequence>
<dbReference type="EMBL" id="LBYA01000008">
    <property type="protein sequence ID" value="KKR43797.1"/>
    <property type="molecule type" value="Genomic_DNA"/>
</dbReference>
<organism evidence="1 2">
    <name type="scientific">Candidatus Woesebacteria bacterium GW2011_GWB1_40_12</name>
    <dbReference type="NCBI Taxonomy" id="1618576"/>
    <lineage>
        <taxon>Bacteria</taxon>
        <taxon>Candidatus Woeseibacteriota</taxon>
    </lineage>
</organism>
<protein>
    <submittedName>
        <fullName evidence="1">Uncharacterized protein</fullName>
    </submittedName>
</protein>
<gene>
    <name evidence="1" type="ORF">UT76_C0008G0008</name>
</gene>
<dbReference type="Proteomes" id="UP000034215">
    <property type="component" value="Unassembled WGS sequence"/>
</dbReference>
<reference evidence="1 2" key="1">
    <citation type="journal article" date="2015" name="Nature">
        <title>rRNA introns, odd ribosomes, and small enigmatic genomes across a large radiation of phyla.</title>
        <authorList>
            <person name="Brown C.T."/>
            <person name="Hug L.A."/>
            <person name="Thomas B.C."/>
            <person name="Sharon I."/>
            <person name="Castelle C.J."/>
            <person name="Singh A."/>
            <person name="Wilkins M.J."/>
            <person name="Williams K.H."/>
            <person name="Banfield J.F."/>
        </authorList>
    </citation>
    <scope>NUCLEOTIDE SEQUENCE [LARGE SCALE GENOMIC DNA]</scope>
</reference>
<accession>A0A0G0U0V8</accession>
<comment type="caution">
    <text evidence="1">The sequence shown here is derived from an EMBL/GenBank/DDBJ whole genome shotgun (WGS) entry which is preliminary data.</text>
</comment>
<proteinExistence type="predicted"/>